<evidence type="ECO:0000259" key="9">
    <source>
        <dbReference type="Pfam" id="PF00171"/>
    </source>
</evidence>
<dbReference type="InterPro" id="IPR016162">
    <property type="entry name" value="Ald_DH_N"/>
</dbReference>
<dbReference type="Pfam" id="PF00171">
    <property type="entry name" value="Aldedh"/>
    <property type="match status" value="1"/>
</dbReference>
<dbReference type="PROSITE" id="PS00687">
    <property type="entry name" value="ALDEHYDE_DEHYDR_GLU"/>
    <property type="match status" value="1"/>
</dbReference>
<dbReference type="FunFam" id="3.40.309.10:FF:000003">
    <property type="entry name" value="Aldehyde dehydrogenase"/>
    <property type="match status" value="1"/>
</dbReference>
<dbReference type="Gene3D" id="3.40.605.10">
    <property type="entry name" value="Aldehyde Dehydrogenase, Chain A, domain 1"/>
    <property type="match status" value="1"/>
</dbReference>
<sequence length="497" mass="54284">MMNDVAIPMPASEEISAQQPHSSGNDISTSDALAQGFSAQKSYFLQNTYPSYQARIDGLNKLKALLIDNQQAFIDAMSKDFGHRSADDSKLGDILSTVMGINYTVKRLKRWMKKEKKHVGLLFQPAKAFVIYQPKGVIGIIAPWNYPVFLSLGPLTAALAAGNTAMIKMSEFTPNTTTLLAELISKNFAKEQVAIVSGDVKMAATFSALTFDHLFFTGSTTVGRLVMKSAAENLVPVTLELGGKSPTIIDNDIDINTAVSRIILGKTLNSGQTCVAPDYILCPKAKVESLVQALKTCYQDLYPTINNNVDCTSIINDGQKARLDKLLNDARGKGANITPLIAKTELADNTAQRKMPLTVITNVRDDMLVMQEEIFGPLLPIIGYENINEAIDYVNKNARPLALYICSFNKDFQQDILLKTHAGGVCINDAAFHVANDDLPFGGIGASGMGQYHGVEGFKTFSHGKSVLSRGRISFTSLLFPPFGKKIHQLVYKLFIR</sequence>
<dbReference type="InterPro" id="IPR016161">
    <property type="entry name" value="Ald_DH/histidinol_DH"/>
</dbReference>
<name>A0A099KPY7_COLPS</name>
<dbReference type="Proteomes" id="UP000029868">
    <property type="component" value="Unassembled WGS sequence"/>
</dbReference>
<feature type="domain" description="Aldehyde dehydrogenase" evidence="9">
    <location>
        <begin position="10"/>
        <end position="467"/>
    </location>
</feature>
<evidence type="ECO:0000313" key="10">
    <source>
        <dbReference type="EMBL" id="KGJ91683.1"/>
    </source>
</evidence>
<dbReference type="InterPro" id="IPR029510">
    <property type="entry name" value="Ald_DH_CS_GLU"/>
</dbReference>
<keyword evidence="2 4" id="KW-0560">Oxidoreductase</keyword>
<evidence type="ECO:0000256" key="8">
    <source>
        <dbReference type="SAM" id="MobiDB-lite"/>
    </source>
</evidence>
<comment type="similarity">
    <text evidence="1 4 7">Belongs to the aldehyde dehydrogenase family.</text>
</comment>
<evidence type="ECO:0000256" key="6">
    <source>
        <dbReference type="PROSITE-ProRule" id="PRU10007"/>
    </source>
</evidence>
<gene>
    <name evidence="10" type="ORF">GAB14E_3165</name>
</gene>
<dbReference type="PIRSF" id="PIRSF036492">
    <property type="entry name" value="ALDH"/>
    <property type="match status" value="1"/>
</dbReference>
<proteinExistence type="inferred from homology"/>
<evidence type="ECO:0000256" key="4">
    <source>
        <dbReference type="PIRNR" id="PIRNR036492"/>
    </source>
</evidence>
<comment type="caution">
    <text evidence="10">The sequence shown here is derived from an EMBL/GenBank/DDBJ whole genome shotgun (WGS) entry which is preliminary data.</text>
</comment>
<protein>
    <recommendedName>
        <fullName evidence="4">Aldehyde dehydrogenase</fullName>
    </recommendedName>
</protein>
<keyword evidence="3" id="KW-0520">NAD</keyword>
<dbReference type="PATRIC" id="fig|28229.3.peg.2884"/>
<dbReference type="AlphaFoldDB" id="A0A099KPY7"/>
<dbReference type="InterPro" id="IPR016163">
    <property type="entry name" value="Ald_DH_C"/>
</dbReference>
<evidence type="ECO:0000256" key="1">
    <source>
        <dbReference type="ARBA" id="ARBA00009986"/>
    </source>
</evidence>
<evidence type="ECO:0000313" key="11">
    <source>
        <dbReference type="Proteomes" id="UP000029868"/>
    </source>
</evidence>
<dbReference type="GO" id="GO:0005737">
    <property type="term" value="C:cytoplasm"/>
    <property type="evidence" value="ECO:0007669"/>
    <property type="project" value="TreeGrafter"/>
</dbReference>
<dbReference type="SUPFAM" id="SSF53720">
    <property type="entry name" value="ALDH-like"/>
    <property type="match status" value="1"/>
</dbReference>
<reference evidence="10 11" key="1">
    <citation type="submission" date="2014-08" db="EMBL/GenBank/DDBJ databases">
        <title>Genomic and Phenotypic Diversity of Colwellia psychrerythraea strains from Disparate Marine Basins.</title>
        <authorList>
            <person name="Techtmann S.M."/>
            <person name="Stelling S.C."/>
            <person name="Utturkar S.M."/>
            <person name="Alshibli N."/>
            <person name="Harris A."/>
            <person name="Brown S.D."/>
            <person name="Hazen T.C."/>
        </authorList>
    </citation>
    <scope>NUCLEOTIDE SEQUENCE [LARGE SCALE GENOMIC DNA]</scope>
    <source>
        <strain evidence="10 11">GAB14E</strain>
    </source>
</reference>
<dbReference type="InterPro" id="IPR015590">
    <property type="entry name" value="Aldehyde_DH_dom"/>
</dbReference>
<evidence type="ECO:0000256" key="7">
    <source>
        <dbReference type="RuleBase" id="RU003345"/>
    </source>
</evidence>
<organism evidence="10 11">
    <name type="scientific">Colwellia psychrerythraea</name>
    <name type="common">Vibrio psychroerythus</name>
    <dbReference type="NCBI Taxonomy" id="28229"/>
    <lineage>
        <taxon>Bacteria</taxon>
        <taxon>Pseudomonadati</taxon>
        <taxon>Pseudomonadota</taxon>
        <taxon>Gammaproteobacteria</taxon>
        <taxon>Alteromonadales</taxon>
        <taxon>Colwelliaceae</taxon>
        <taxon>Colwellia</taxon>
    </lineage>
</organism>
<feature type="region of interest" description="Disordered" evidence="8">
    <location>
        <begin position="1"/>
        <end position="30"/>
    </location>
</feature>
<dbReference type="GO" id="GO:0006081">
    <property type="term" value="P:aldehyde metabolic process"/>
    <property type="evidence" value="ECO:0007669"/>
    <property type="project" value="InterPro"/>
</dbReference>
<accession>A0A099KPY7</accession>
<dbReference type="Gene3D" id="3.40.309.10">
    <property type="entry name" value="Aldehyde Dehydrogenase, Chain A, domain 2"/>
    <property type="match status" value="1"/>
</dbReference>
<evidence type="ECO:0000256" key="2">
    <source>
        <dbReference type="ARBA" id="ARBA00023002"/>
    </source>
</evidence>
<dbReference type="GO" id="GO:0004029">
    <property type="term" value="F:aldehyde dehydrogenase (NAD+) activity"/>
    <property type="evidence" value="ECO:0007669"/>
    <property type="project" value="TreeGrafter"/>
</dbReference>
<dbReference type="PANTHER" id="PTHR43570:SF20">
    <property type="entry name" value="ALDEHYDE DEHYDROGENASE ALDX-RELATED"/>
    <property type="match status" value="1"/>
</dbReference>
<feature type="active site" evidence="5">
    <location>
        <position position="274"/>
    </location>
</feature>
<evidence type="ECO:0000256" key="5">
    <source>
        <dbReference type="PIRSR" id="PIRSR036492-1"/>
    </source>
</evidence>
<dbReference type="InterPro" id="IPR012394">
    <property type="entry name" value="Aldehyde_DH_NAD(P)"/>
</dbReference>
<dbReference type="EMBL" id="JQEC01000040">
    <property type="protein sequence ID" value="KGJ91683.1"/>
    <property type="molecule type" value="Genomic_DNA"/>
</dbReference>
<evidence type="ECO:0000256" key="3">
    <source>
        <dbReference type="ARBA" id="ARBA00023027"/>
    </source>
</evidence>
<feature type="active site" evidence="5 6">
    <location>
        <position position="240"/>
    </location>
</feature>
<dbReference type="CDD" id="cd07133">
    <property type="entry name" value="ALDH_CALDH_CalB"/>
    <property type="match status" value="1"/>
</dbReference>
<dbReference type="FunFam" id="3.40.605.10:FF:000004">
    <property type="entry name" value="Aldehyde dehydrogenase"/>
    <property type="match status" value="1"/>
</dbReference>
<dbReference type="PANTHER" id="PTHR43570">
    <property type="entry name" value="ALDEHYDE DEHYDROGENASE"/>
    <property type="match status" value="1"/>
</dbReference>
<feature type="compositionally biased region" description="Polar residues" evidence="8">
    <location>
        <begin position="15"/>
        <end position="30"/>
    </location>
</feature>